<organism evidence="3 4">
    <name type="scientific">Streptomyces tirandamycinicus</name>
    <dbReference type="NCBI Taxonomy" id="2174846"/>
    <lineage>
        <taxon>Bacteria</taxon>
        <taxon>Bacillati</taxon>
        <taxon>Actinomycetota</taxon>
        <taxon>Actinomycetes</taxon>
        <taxon>Kitasatosporales</taxon>
        <taxon>Streptomycetaceae</taxon>
        <taxon>Streptomyces</taxon>
    </lineage>
</organism>
<reference evidence="3 4" key="1">
    <citation type="submission" date="2018-05" db="EMBL/GenBank/DDBJ databases">
        <title>Complete genome sequence of sponge-derived Streptomyces sp. HNM0039.</title>
        <authorList>
            <person name="Huang X."/>
            <person name="Zhou S."/>
        </authorList>
    </citation>
    <scope>NUCLEOTIDE SEQUENCE [LARGE SCALE GENOMIC DNA]</scope>
    <source>
        <strain evidence="3 4">HNM0039</strain>
    </source>
</reference>
<evidence type="ECO:0000259" key="2">
    <source>
        <dbReference type="Pfam" id="PF13649"/>
    </source>
</evidence>
<evidence type="ECO:0000313" key="4">
    <source>
        <dbReference type="Proteomes" id="UP000244900"/>
    </source>
</evidence>
<dbReference type="Pfam" id="PF13649">
    <property type="entry name" value="Methyltransf_25"/>
    <property type="match status" value="1"/>
</dbReference>
<dbReference type="InterPro" id="IPR029063">
    <property type="entry name" value="SAM-dependent_MTases_sf"/>
</dbReference>
<dbReference type="Proteomes" id="UP000244900">
    <property type="component" value="Chromosome"/>
</dbReference>
<dbReference type="Gene3D" id="3.40.50.150">
    <property type="entry name" value="Vaccinia Virus protein VP39"/>
    <property type="match status" value="2"/>
</dbReference>
<feature type="compositionally biased region" description="Low complexity" evidence="1">
    <location>
        <begin position="158"/>
        <end position="167"/>
    </location>
</feature>
<gene>
    <name evidence="3" type="ORF">DDW44_29965</name>
</gene>
<proteinExistence type="predicted"/>
<dbReference type="RefSeq" id="WP_108908448.1">
    <property type="nucleotide sequence ID" value="NZ_CP029188.1"/>
</dbReference>
<feature type="domain" description="Methyltransferase" evidence="2">
    <location>
        <begin position="53"/>
        <end position="133"/>
    </location>
</feature>
<keyword evidence="4" id="KW-1185">Reference proteome</keyword>
<dbReference type="AlphaFoldDB" id="A0A2S1T1N1"/>
<keyword evidence="3" id="KW-0808">Transferase</keyword>
<sequence length="305" mass="31914">MRPRAGRRTVHGMAGTDLPLPPRLTRLIFHGPLSEERAGRLVARLARREPATVLDIGCGWGELMLRILEAAPGAQGVGIDLNGDDLARGRRNAAGRGLAERVRFLEESAAGTPHGPADVVLCLGSGQALLDPDGSVAQDAGVSKEGGVARDRGVAQDAGPAADGAAGAPGTLPATTAALSALRSLVSPGGRVLFGEGFWERTPVPGELAEMWPGARADDHLPLADVADAATAAGFRVEAIETASTSEWEDFESGYLADVEEWLASHPGHRLAGSTRERVDRHRASWLRGYRGVLGLAYLTLIPVA</sequence>
<dbReference type="CDD" id="cd02440">
    <property type="entry name" value="AdoMet_MTases"/>
    <property type="match status" value="1"/>
</dbReference>
<dbReference type="InterPro" id="IPR041698">
    <property type="entry name" value="Methyltransf_25"/>
</dbReference>
<evidence type="ECO:0000313" key="3">
    <source>
        <dbReference type="EMBL" id="AWI32558.1"/>
    </source>
</evidence>
<dbReference type="SUPFAM" id="SSF53335">
    <property type="entry name" value="S-adenosyl-L-methionine-dependent methyltransferases"/>
    <property type="match status" value="1"/>
</dbReference>
<feature type="region of interest" description="Disordered" evidence="1">
    <location>
        <begin position="134"/>
        <end position="167"/>
    </location>
</feature>
<dbReference type="GO" id="GO:0032259">
    <property type="term" value="P:methylation"/>
    <property type="evidence" value="ECO:0007669"/>
    <property type="project" value="UniProtKB-KW"/>
</dbReference>
<evidence type="ECO:0000256" key="1">
    <source>
        <dbReference type="SAM" id="MobiDB-lite"/>
    </source>
</evidence>
<dbReference type="OrthoDB" id="474235at2"/>
<dbReference type="KEGG" id="stir:DDW44_29965"/>
<accession>A0A2S1T1N1</accession>
<dbReference type="GO" id="GO:0008168">
    <property type="term" value="F:methyltransferase activity"/>
    <property type="evidence" value="ECO:0007669"/>
    <property type="project" value="UniProtKB-KW"/>
</dbReference>
<keyword evidence="3" id="KW-0489">Methyltransferase</keyword>
<name>A0A2S1T1N1_9ACTN</name>
<dbReference type="EMBL" id="CP029188">
    <property type="protein sequence ID" value="AWI32558.1"/>
    <property type="molecule type" value="Genomic_DNA"/>
</dbReference>
<protein>
    <submittedName>
        <fullName evidence="3">SAM-dependent methyltransferase</fullName>
    </submittedName>
</protein>